<accession>A0ABP0BPX9</accession>
<dbReference type="Gene3D" id="2.40.160.210">
    <property type="entry name" value="Acyl-CoA thioesterase, double hotdog domain"/>
    <property type="match status" value="1"/>
</dbReference>
<dbReference type="InterPro" id="IPR049450">
    <property type="entry name" value="ACOT8-like_C"/>
</dbReference>
<feature type="domain" description="Acyl-CoA thioesterase-like C-terminal" evidence="5">
    <location>
        <begin position="219"/>
        <end position="360"/>
    </location>
</feature>
<evidence type="ECO:0000259" key="5">
    <source>
        <dbReference type="Pfam" id="PF20789"/>
    </source>
</evidence>
<dbReference type="InterPro" id="IPR042171">
    <property type="entry name" value="Acyl-CoA_hotdog"/>
</dbReference>
<reference evidence="6 7" key="1">
    <citation type="submission" date="2024-01" db="EMBL/GenBank/DDBJ databases">
        <authorList>
            <person name="Allen C."/>
            <person name="Tagirdzhanova G."/>
        </authorList>
    </citation>
    <scope>NUCLEOTIDE SEQUENCE [LARGE SCALE GENOMIC DNA]</scope>
</reference>
<dbReference type="Pfam" id="PF20789">
    <property type="entry name" value="4HBT_3C"/>
    <property type="match status" value="1"/>
</dbReference>
<evidence type="ECO:0000256" key="3">
    <source>
        <dbReference type="SAM" id="MobiDB-lite"/>
    </source>
</evidence>
<dbReference type="PANTHER" id="PTHR11066:SF34">
    <property type="entry name" value="ACYL-COENZYME A THIOESTERASE 8"/>
    <property type="match status" value="1"/>
</dbReference>
<dbReference type="PANTHER" id="PTHR11066">
    <property type="entry name" value="ACYL-COA THIOESTERASE"/>
    <property type="match status" value="1"/>
</dbReference>
<dbReference type="EMBL" id="CAWUHB010000023">
    <property type="protein sequence ID" value="CAK7221757.1"/>
    <property type="molecule type" value="Genomic_DNA"/>
</dbReference>
<feature type="region of interest" description="Disordered" evidence="3">
    <location>
        <begin position="196"/>
        <end position="219"/>
    </location>
</feature>
<sequence length="374" mass="40733">MPPPEPVPAAGHRRLLTDSMFAVAEDGGPDTFRSTEPLWYPIWARGIYGGALIAQALTAAQHTVSSAFLVHSMHCHFVRAAQADVPLVYHVDRLRDGASLSLRVVRAHQHGQLVFSTTISFARETKTTSLQHQAAFPAAARVIGPPTSLGSMAVDEARLSKTCQVEFGSKFEAVRLPRDAPTSPEKERLLQWMRVRGSDGDGDGGGNGGGDDNSKGGPAGTVQAHLAALAYMTDNYFIGTALRAHRGFRFTDASAAIHSRIQALDISTEKGRNTRKAFEKLAQEEQEENDGHTTAPPVAEMIVSLDHTIFFHEPAAVHADDWLLVEAETPWAGHERGLVIERIWNRNGVLMATCIQEGMVRLKQERGKAPLSKL</sequence>
<dbReference type="SUPFAM" id="SSF54637">
    <property type="entry name" value="Thioesterase/thiol ester dehydrase-isomerase"/>
    <property type="match status" value="2"/>
</dbReference>
<dbReference type="CDD" id="cd03444">
    <property type="entry name" value="Thioesterase_II_repeat1"/>
    <property type="match status" value="1"/>
</dbReference>
<comment type="similarity">
    <text evidence="1">Belongs to the C/M/P thioester hydrolase family.</text>
</comment>
<dbReference type="Pfam" id="PF13622">
    <property type="entry name" value="4HBT_3"/>
    <property type="match status" value="1"/>
</dbReference>
<name>A0ABP0BPX9_9PEZI</name>
<keyword evidence="2 6" id="KW-0378">Hydrolase</keyword>
<dbReference type="EC" id="3.1.2.2" evidence="6"/>
<protein>
    <submittedName>
        <fullName evidence="6">Acyl-CoA thioesterase</fullName>
        <ecNumber evidence="6">3.1.2.2</ecNumber>
    </submittedName>
</protein>
<evidence type="ECO:0000313" key="6">
    <source>
        <dbReference type="EMBL" id="CAK7221757.1"/>
    </source>
</evidence>
<evidence type="ECO:0000259" key="4">
    <source>
        <dbReference type="Pfam" id="PF13622"/>
    </source>
</evidence>
<dbReference type="InterPro" id="IPR049449">
    <property type="entry name" value="TesB_ACOT8-like_N"/>
</dbReference>
<organism evidence="6 7">
    <name type="scientific">Sporothrix curviconia</name>
    <dbReference type="NCBI Taxonomy" id="1260050"/>
    <lineage>
        <taxon>Eukaryota</taxon>
        <taxon>Fungi</taxon>
        <taxon>Dikarya</taxon>
        <taxon>Ascomycota</taxon>
        <taxon>Pezizomycotina</taxon>
        <taxon>Sordariomycetes</taxon>
        <taxon>Sordariomycetidae</taxon>
        <taxon>Ophiostomatales</taxon>
        <taxon>Ophiostomataceae</taxon>
        <taxon>Sporothrix</taxon>
    </lineage>
</organism>
<gene>
    <name evidence="6" type="primary">TES1_1</name>
    <name evidence="6" type="ORF">SCUCBS95973_004608</name>
</gene>
<evidence type="ECO:0000256" key="2">
    <source>
        <dbReference type="ARBA" id="ARBA00022801"/>
    </source>
</evidence>
<feature type="domain" description="Acyl-CoA thioesterase-like N-terminal HotDog" evidence="4">
    <location>
        <begin position="43"/>
        <end position="122"/>
    </location>
</feature>
<dbReference type="Proteomes" id="UP001642405">
    <property type="component" value="Unassembled WGS sequence"/>
</dbReference>
<comment type="caution">
    <text evidence="6">The sequence shown here is derived from an EMBL/GenBank/DDBJ whole genome shotgun (WGS) entry which is preliminary data.</text>
</comment>
<proteinExistence type="inferred from homology"/>
<keyword evidence="7" id="KW-1185">Reference proteome</keyword>
<evidence type="ECO:0000256" key="1">
    <source>
        <dbReference type="ARBA" id="ARBA00006538"/>
    </source>
</evidence>
<dbReference type="GO" id="GO:0016787">
    <property type="term" value="F:hydrolase activity"/>
    <property type="evidence" value="ECO:0007669"/>
    <property type="project" value="UniProtKB-KW"/>
</dbReference>
<dbReference type="InterPro" id="IPR003703">
    <property type="entry name" value="Acyl_CoA_thio"/>
</dbReference>
<dbReference type="InterPro" id="IPR029069">
    <property type="entry name" value="HotDog_dom_sf"/>
</dbReference>
<dbReference type="CDD" id="cd03445">
    <property type="entry name" value="Thioesterase_II_repeat2"/>
    <property type="match status" value="1"/>
</dbReference>
<evidence type="ECO:0000313" key="7">
    <source>
        <dbReference type="Proteomes" id="UP001642405"/>
    </source>
</evidence>